<proteinExistence type="predicted"/>
<evidence type="ECO:0000313" key="8">
    <source>
        <dbReference type="Proteomes" id="UP001501170"/>
    </source>
</evidence>
<accession>A0ABN3HBV4</accession>
<feature type="transmembrane region" description="Helical" evidence="5">
    <location>
        <begin position="54"/>
        <end position="77"/>
    </location>
</feature>
<feature type="transmembrane region" description="Helical" evidence="5">
    <location>
        <begin position="132"/>
        <end position="155"/>
    </location>
</feature>
<keyword evidence="4 5" id="KW-0472">Membrane</keyword>
<evidence type="ECO:0000256" key="2">
    <source>
        <dbReference type="ARBA" id="ARBA00022692"/>
    </source>
</evidence>
<sequence length="206" mass="21398">MSSILIGFIAIIIGILFCFRGVVAMRVVIAVWGAFVGLNLGAGLVSAVTGDGFFSSAVGWIVGIAVAILFALLAYLYYAVAVTLAMASIGFVLGTALMAAIGVTWNWVIIVVGVLVGILLAVAAIALNLPALLLVVLSALGGATAIVGGLMLLTSTIALDDFSRASVTSTIGHHWWWYAAYIVLVIAGVVAQARVIGRDQDLHQQW</sequence>
<feature type="domain" description="TM7S3/TM198-like" evidence="6">
    <location>
        <begin position="7"/>
        <end position="192"/>
    </location>
</feature>
<name>A0ABN3HBV4_9ACTN</name>
<dbReference type="Proteomes" id="UP001501170">
    <property type="component" value="Unassembled WGS sequence"/>
</dbReference>
<keyword evidence="3 5" id="KW-1133">Transmembrane helix</keyword>
<dbReference type="EMBL" id="BAAARB010000005">
    <property type="protein sequence ID" value="GAA2375269.1"/>
    <property type="molecule type" value="Genomic_DNA"/>
</dbReference>
<feature type="transmembrane region" description="Helical" evidence="5">
    <location>
        <begin position="6"/>
        <end position="23"/>
    </location>
</feature>
<keyword evidence="2 5" id="KW-0812">Transmembrane</keyword>
<evidence type="ECO:0000256" key="5">
    <source>
        <dbReference type="SAM" id="Phobius"/>
    </source>
</evidence>
<keyword evidence="8" id="KW-1185">Reference proteome</keyword>
<dbReference type="Pfam" id="PF13886">
    <property type="entry name" value="TM7S3_TM198"/>
    <property type="match status" value="1"/>
</dbReference>
<evidence type="ECO:0000256" key="4">
    <source>
        <dbReference type="ARBA" id="ARBA00023136"/>
    </source>
</evidence>
<gene>
    <name evidence="7" type="ORF">GCM10009855_13110</name>
</gene>
<dbReference type="RefSeq" id="WP_045539164.1">
    <property type="nucleotide sequence ID" value="NZ_BAAARB010000005.1"/>
</dbReference>
<evidence type="ECO:0000256" key="3">
    <source>
        <dbReference type="ARBA" id="ARBA00022989"/>
    </source>
</evidence>
<feature type="transmembrane region" description="Helical" evidence="5">
    <location>
        <begin position="30"/>
        <end position="48"/>
    </location>
</feature>
<feature type="transmembrane region" description="Helical" evidence="5">
    <location>
        <begin position="175"/>
        <end position="196"/>
    </location>
</feature>
<dbReference type="InterPro" id="IPR025256">
    <property type="entry name" value="TM7S3/TM198-like_dom"/>
</dbReference>
<feature type="transmembrane region" description="Helical" evidence="5">
    <location>
        <begin position="84"/>
        <end position="101"/>
    </location>
</feature>
<evidence type="ECO:0000259" key="6">
    <source>
        <dbReference type="Pfam" id="PF13886"/>
    </source>
</evidence>
<protein>
    <recommendedName>
        <fullName evidence="6">TM7S3/TM198-like domain-containing protein</fullName>
    </recommendedName>
</protein>
<comment type="subcellular location">
    <subcellularLocation>
        <location evidence="1">Membrane</location>
        <topology evidence="1">Multi-pass membrane protein</topology>
    </subcellularLocation>
</comment>
<evidence type="ECO:0000256" key="1">
    <source>
        <dbReference type="ARBA" id="ARBA00004141"/>
    </source>
</evidence>
<evidence type="ECO:0000313" key="7">
    <source>
        <dbReference type="EMBL" id="GAA2375269.1"/>
    </source>
</evidence>
<organism evidence="7 8">
    <name type="scientific">Gordonia cholesterolivorans</name>
    <dbReference type="NCBI Taxonomy" id="559625"/>
    <lineage>
        <taxon>Bacteria</taxon>
        <taxon>Bacillati</taxon>
        <taxon>Actinomycetota</taxon>
        <taxon>Actinomycetes</taxon>
        <taxon>Mycobacteriales</taxon>
        <taxon>Gordoniaceae</taxon>
        <taxon>Gordonia</taxon>
    </lineage>
</organism>
<reference evidence="7 8" key="1">
    <citation type="journal article" date="2019" name="Int. J. Syst. Evol. Microbiol.">
        <title>The Global Catalogue of Microorganisms (GCM) 10K type strain sequencing project: providing services to taxonomists for standard genome sequencing and annotation.</title>
        <authorList>
            <consortium name="The Broad Institute Genomics Platform"/>
            <consortium name="The Broad Institute Genome Sequencing Center for Infectious Disease"/>
            <person name="Wu L."/>
            <person name="Ma J."/>
        </authorList>
    </citation>
    <scope>NUCLEOTIDE SEQUENCE [LARGE SCALE GENOMIC DNA]</scope>
    <source>
        <strain evidence="7 8">JCM 16227</strain>
    </source>
</reference>
<feature type="transmembrane region" description="Helical" evidence="5">
    <location>
        <begin position="107"/>
        <end position="127"/>
    </location>
</feature>
<comment type="caution">
    <text evidence="7">The sequence shown here is derived from an EMBL/GenBank/DDBJ whole genome shotgun (WGS) entry which is preliminary data.</text>
</comment>